<evidence type="ECO:0000259" key="5">
    <source>
        <dbReference type="Pfam" id="PF00535"/>
    </source>
</evidence>
<accession>A0A7L9UB61</accession>
<evidence type="ECO:0000256" key="2">
    <source>
        <dbReference type="ARBA" id="ARBA00022676"/>
    </source>
</evidence>
<dbReference type="SUPFAM" id="SSF53756">
    <property type="entry name" value="UDP-Glycosyltransferase/glycogen phosphorylase"/>
    <property type="match status" value="1"/>
</dbReference>
<evidence type="ECO:0000313" key="6">
    <source>
        <dbReference type="EMBL" id="QOL51482.1"/>
    </source>
</evidence>
<evidence type="ECO:0000256" key="3">
    <source>
        <dbReference type="ARBA" id="ARBA00022679"/>
    </source>
</evidence>
<dbReference type="CDD" id="cd03801">
    <property type="entry name" value="GT4_PimA-like"/>
    <property type="match status" value="1"/>
</dbReference>
<dbReference type="Gene3D" id="3.40.50.2000">
    <property type="entry name" value="Glycogen Phosphorylase B"/>
    <property type="match status" value="1"/>
</dbReference>
<dbReference type="Pfam" id="PF00535">
    <property type="entry name" value="Glycos_transf_2"/>
    <property type="match status" value="1"/>
</dbReference>
<sequence length="693" mass="78941">MQDNIENLESGLDTRPYVTHRYHEFLNADSGRREGANIGLNGEHLTITFLSLNRSRLSIKLCRSIADQIPNFKGEVLVIDNGSSEEELEALRRCLEGMPFRWRIEMLGQNYGVAGGRNRTMPHVRTDWVMSLDNDVYFIKNPLPDIQSDLAILGCHFMTMAVLNEDATTNFIRGGHLYLTFDMNEFIIGGGTAHRQNYTGQDGPGYLGTFMSGCASVFRKDTFLAQGGFDEGMFIGFEDFEFSVRLFRAGLKVGASDVRALVHDRPKPDSTDDKDDERARFARARLEAAAHFEKKHGYKVWTEDIDTWVRQPERQRGLDVHKARQHDVDSAGSGPRRPRVALIVDVNTWALANIARQIIKYVSDEFEFDLLASHDVEQPTMLLEMTKDYDLVHYLWRGPLASICEPWERHKIDQLYGSWNDFVSQVISPRPITFSVFDHLFLTESEIADRLPLFTQLSNGYTVSSRILQRIYQDIQGYPDPDMVTPDGVDLTKFKPATTARFIGDEHRPLRVGWAGNSAWNAHTEEGRLRDPKGFHTILRPALNLLKSRGVVVEEYFADREIRQISHDRMPDYYNSLDVLICCSESEGTPNPVLEAMACGVPVISTNVGIVSEAFGPQQKHFILKERNPVLLADAIEELVKKRHLLHLLSQENQQCIKCWDWSIRTDAYRRLFRHHIKAGRPVGIPSEHGQAP</sequence>
<dbReference type="Pfam" id="PF00534">
    <property type="entry name" value="Glycos_transf_1"/>
    <property type="match status" value="1"/>
</dbReference>
<organism evidence="6 7">
    <name type="scientific">Massilia litorea</name>
    <dbReference type="NCBI Taxonomy" id="2769491"/>
    <lineage>
        <taxon>Bacteria</taxon>
        <taxon>Pseudomonadati</taxon>
        <taxon>Pseudomonadota</taxon>
        <taxon>Betaproteobacteria</taxon>
        <taxon>Burkholderiales</taxon>
        <taxon>Oxalobacteraceae</taxon>
        <taxon>Telluria group</taxon>
        <taxon>Massilia</taxon>
    </lineage>
</organism>
<evidence type="ECO:0000259" key="4">
    <source>
        <dbReference type="Pfam" id="PF00534"/>
    </source>
</evidence>
<dbReference type="Proteomes" id="UP000593875">
    <property type="component" value="Chromosome"/>
</dbReference>
<comment type="similarity">
    <text evidence="1">Belongs to the glycosyltransferase 2 family.</text>
</comment>
<dbReference type="AlphaFoldDB" id="A0A7L9UB61"/>
<dbReference type="InterPro" id="IPR001296">
    <property type="entry name" value="Glyco_trans_1"/>
</dbReference>
<dbReference type="Gene3D" id="3.90.550.10">
    <property type="entry name" value="Spore Coat Polysaccharide Biosynthesis Protein SpsA, Chain A"/>
    <property type="match status" value="1"/>
</dbReference>
<keyword evidence="3 6" id="KW-0808">Transferase</keyword>
<gene>
    <name evidence="6" type="ORF">LPB04_09630</name>
</gene>
<dbReference type="InterPro" id="IPR029044">
    <property type="entry name" value="Nucleotide-diphossugar_trans"/>
</dbReference>
<feature type="domain" description="Glycosyl transferase family 1" evidence="4">
    <location>
        <begin position="564"/>
        <end position="653"/>
    </location>
</feature>
<keyword evidence="7" id="KW-1185">Reference proteome</keyword>
<evidence type="ECO:0000256" key="1">
    <source>
        <dbReference type="ARBA" id="ARBA00006739"/>
    </source>
</evidence>
<dbReference type="SUPFAM" id="SSF53448">
    <property type="entry name" value="Nucleotide-diphospho-sugar transferases"/>
    <property type="match status" value="1"/>
</dbReference>
<feature type="domain" description="Glycosyltransferase 2-like" evidence="5">
    <location>
        <begin position="63"/>
        <end position="221"/>
    </location>
</feature>
<name>A0A7L9UB61_9BURK</name>
<dbReference type="PANTHER" id="PTHR43179:SF12">
    <property type="entry name" value="GALACTOFURANOSYLTRANSFERASE GLFT2"/>
    <property type="match status" value="1"/>
</dbReference>
<reference evidence="6 7" key="1">
    <citation type="submission" date="2020-10" db="EMBL/GenBank/DDBJ databases">
        <title>Genome sequencing of Massilia sp. LPB0304.</title>
        <authorList>
            <person name="Kim J."/>
        </authorList>
    </citation>
    <scope>NUCLEOTIDE SEQUENCE [LARGE SCALE GENOMIC DNA]</scope>
    <source>
        <strain evidence="6 7">LPB0304</strain>
    </source>
</reference>
<proteinExistence type="inferred from homology"/>
<dbReference type="PANTHER" id="PTHR43179">
    <property type="entry name" value="RHAMNOSYLTRANSFERASE WBBL"/>
    <property type="match status" value="1"/>
</dbReference>
<dbReference type="InterPro" id="IPR001173">
    <property type="entry name" value="Glyco_trans_2-like"/>
</dbReference>
<dbReference type="EMBL" id="CP062941">
    <property type="protein sequence ID" value="QOL51482.1"/>
    <property type="molecule type" value="Genomic_DNA"/>
</dbReference>
<dbReference type="RefSeq" id="WP_193688456.1">
    <property type="nucleotide sequence ID" value="NZ_CP062941.1"/>
</dbReference>
<dbReference type="KEGG" id="mlir:LPB04_09630"/>
<dbReference type="GO" id="GO:0016757">
    <property type="term" value="F:glycosyltransferase activity"/>
    <property type="evidence" value="ECO:0007669"/>
    <property type="project" value="UniProtKB-KW"/>
</dbReference>
<evidence type="ECO:0000313" key="7">
    <source>
        <dbReference type="Proteomes" id="UP000593875"/>
    </source>
</evidence>
<keyword evidence="2" id="KW-0328">Glycosyltransferase</keyword>
<protein>
    <submittedName>
        <fullName evidence="6">Glycosyltransferase</fullName>
    </submittedName>
</protein>